<dbReference type="Pfam" id="PF25889">
    <property type="entry name" value="WHD_Fungal_DR"/>
    <property type="match status" value="1"/>
</dbReference>
<dbReference type="PROSITE" id="PS50186">
    <property type="entry name" value="DEP"/>
    <property type="match status" value="1"/>
</dbReference>
<feature type="domain" description="DEP" evidence="4">
    <location>
        <begin position="434"/>
        <end position="520"/>
    </location>
</feature>
<dbReference type="PANTHER" id="PTHR10845">
    <property type="entry name" value="REGULATOR OF G PROTEIN SIGNALING"/>
    <property type="match status" value="1"/>
</dbReference>
<feature type="domain" description="RGS" evidence="3">
    <location>
        <begin position="553"/>
        <end position="695"/>
    </location>
</feature>
<dbReference type="Pfam" id="PF00615">
    <property type="entry name" value="RGS"/>
    <property type="match status" value="1"/>
</dbReference>
<dbReference type="SUPFAM" id="SSF46785">
    <property type="entry name" value="Winged helix' DNA-binding domain"/>
    <property type="match status" value="2"/>
</dbReference>
<dbReference type="SMART" id="SM00315">
    <property type="entry name" value="RGS"/>
    <property type="match status" value="1"/>
</dbReference>
<feature type="region of interest" description="Disordered" evidence="2">
    <location>
        <begin position="1"/>
        <end position="33"/>
    </location>
</feature>
<evidence type="ECO:0000259" key="4">
    <source>
        <dbReference type="PROSITE" id="PS50186"/>
    </source>
</evidence>
<dbReference type="InterPro" id="IPR036390">
    <property type="entry name" value="WH_DNA-bd_sf"/>
</dbReference>
<dbReference type="PROSITE" id="PS50132">
    <property type="entry name" value="RGS"/>
    <property type="match status" value="1"/>
</dbReference>
<feature type="compositionally biased region" description="Polar residues" evidence="2">
    <location>
        <begin position="1"/>
        <end position="12"/>
    </location>
</feature>
<dbReference type="SUPFAM" id="SSF48097">
    <property type="entry name" value="Regulator of G-protein signaling, RGS"/>
    <property type="match status" value="1"/>
</dbReference>
<accession>A0A2T5LSW9</accession>
<dbReference type="AlphaFoldDB" id="A0A2T5LSW9"/>
<feature type="compositionally biased region" description="Low complexity" evidence="2">
    <location>
        <begin position="13"/>
        <end position="33"/>
    </location>
</feature>
<dbReference type="FunFam" id="1.10.167.10:FF:000026">
    <property type="entry name" value="Developmental regulator FlbA"/>
    <property type="match status" value="1"/>
</dbReference>
<sequence>MPTISSASLNQGSPPSSQLHYQPPSSHSSSSSAAAAVVPVPVSSSPVDFGLPTFTSASSLATSESPAFVATTFATLNTIPSFTTNTPSFPGSVIGSISRRNRRSFAALAREKTSSAFANFSAIGTTGTAPLRSSASSGSLSKHSRKHSQLSASDAPGITPLTPPLSEGSGSSEQSSPPFEPSSTVTEHPASTTERRRQTIQLAPSSEPRLEPTLSLPPAKMHQTSSRLLRMTEDDRPFTKDFMDLFSTLMVSLKLDSHRVRFTKYDHTFTSEEAINNLGSLKFSQSNRMPDPKDPSRIVTTTTTTTFSMAKEMARSVCQRFVDARFIESLDGKYSQIFPLKGALYQLTPKGINILQRFCQRNGITARHVIDVLESPRNTMQLVNLERDSETDKLSHDRATIEVIFRRFAGQDGPNVKNSISTSDSDSLSDYSNGLVGVKMAKERKIGDKIFMNTFTGKAAVDWLMDCSTTIERRETVLIAELFVKYGLMITLQEDRSIPQPENLLVAFQPSKNAIYGVSERGQRVCGWIARDKTRDTTTYDNRGIPRDSNNARLNHILHDPALRLLFREFLRFSLCEENLSFYIDVSEFTTTYHKAEKVGHFKKPDAVRETLAAAYGLYNAFLAPGSPCELNIDHALRNSLASRMTKAVGDDESMLKSLQEVVQLFEMAQTSVFKLMSSDSVPKFLRDPKYSSVLQEHDVDLIGAPRAYSPTPIPERSISRSART</sequence>
<evidence type="ECO:0000313" key="5">
    <source>
        <dbReference type="EMBL" id="PTU19379.1"/>
    </source>
</evidence>
<evidence type="ECO:0000313" key="6">
    <source>
        <dbReference type="Proteomes" id="UP000244073"/>
    </source>
</evidence>
<dbReference type="PANTHER" id="PTHR10845:SF192">
    <property type="entry name" value="DOUBLE HIT, ISOFORM B"/>
    <property type="match status" value="1"/>
</dbReference>
<dbReference type="InterPro" id="IPR036305">
    <property type="entry name" value="RGS_sf"/>
</dbReference>
<feature type="compositionally biased region" description="Low complexity" evidence="2">
    <location>
        <begin position="164"/>
        <end position="184"/>
    </location>
</feature>
<feature type="region of interest" description="Disordered" evidence="2">
    <location>
        <begin position="706"/>
        <end position="725"/>
    </location>
</feature>
<dbReference type="CDD" id="cd08708">
    <property type="entry name" value="RGS_FLBA"/>
    <property type="match status" value="1"/>
</dbReference>
<evidence type="ECO:0000256" key="1">
    <source>
        <dbReference type="ARBA" id="ARBA00022700"/>
    </source>
</evidence>
<gene>
    <name evidence="5" type="ORF">P175DRAFT_0482658</name>
</gene>
<dbReference type="GeneID" id="63812381"/>
<feature type="region of interest" description="Disordered" evidence="2">
    <location>
        <begin position="127"/>
        <end position="232"/>
    </location>
</feature>
<feature type="compositionally biased region" description="Low complexity" evidence="2">
    <location>
        <begin position="131"/>
        <end position="141"/>
    </location>
</feature>
<dbReference type="InterPro" id="IPR058855">
    <property type="entry name" value="RGS1/SST2-like_Fungal-DR"/>
</dbReference>
<dbReference type="FunFam" id="1.10.10.10:FF:000315">
    <property type="entry name" value="Developmental regulator FlbA"/>
    <property type="match status" value="1"/>
</dbReference>
<dbReference type="Pfam" id="PF00610">
    <property type="entry name" value="DEP"/>
    <property type="match status" value="1"/>
</dbReference>
<dbReference type="InterPro" id="IPR016137">
    <property type="entry name" value="RGS"/>
</dbReference>
<dbReference type="SMART" id="SM00049">
    <property type="entry name" value="DEP"/>
    <property type="match status" value="2"/>
</dbReference>
<dbReference type="InterPro" id="IPR000591">
    <property type="entry name" value="DEP_dom"/>
</dbReference>
<proteinExistence type="predicted"/>
<evidence type="ECO:0008006" key="7">
    <source>
        <dbReference type="Google" id="ProtNLM"/>
    </source>
</evidence>
<reference evidence="5 6" key="1">
    <citation type="journal article" date="2018" name="Proc. Natl. Acad. Sci. U.S.A.">
        <title>Linking secondary metabolites to gene clusters through genome sequencing of six diverse Aspergillus species.</title>
        <authorList>
            <person name="Kaerboelling I."/>
            <person name="Vesth T.C."/>
            <person name="Frisvad J.C."/>
            <person name="Nybo J.L."/>
            <person name="Theobald S."/>
            <person name="Kuo A."/>
            <person name="Bowyer P."/>
            <person name="Matsuda Y."/>
            <person name="Mondo S."/>
            <person name="Lyhne E.K."/>
            <person name="Kogle M.E."/>
            <person name="Clum A."/>
            <person name="Lipzen A."/>
            <person name="Salamov A."/>
            <person name="Ngan C.Y."/>
            <person name="Daum C."/>
            <person name="Chiniquy J."/>
            <person name="Barry K."/>
            <person name="LaButti K."/>
            <person name="Haridas S."/>
            <person name="Simmons B.A."/>
            <person name="Magnuson J.K."/>
            <person name="Mortensen U.H."/>
            <person name="Larsen T.O."/>
            <person name="Grigoriev I.V."/>
            <person name="Baker S.E."/>
            <person name="Andersen M.R."/>
        </authorList>
    </citation>
    <scope>NUCLEOTIDE SEQUENCE [LARGE SCALE GENOMIC DNA]</scope>
    <source>
        <strain evidence="5 6">IBT 24754</strain>
    </source>
</reference>
<dbReference type="RefSeq" id="XP_040750771.1">
    <property type="nucleotide sequence ID" value="XM_040895499.1"/>
</dbReference>
<dbReference type="EMBL" id="MSFN02000006">
    <property type="protein sequence ID" value="PTU19379.1"/>
    <property type="molecule type" value="Genomic_DNA"/>
</dbReference>
<dbReference type="Gene3D" id="1.10.10.10">
    <property type="entry name" value="Winged helix-like DNA-binding domain superfamily/Winged helix DNA-binding domain"/>
    <property type="match status" value="2"/>
</dbReference>
<protein>
    <recommendedName>
        <fullName evidence="7">RGS domain-containing protein</fullName>
    </recommendedName>
</protein>
<comment type="caution">
    <text evidence="5">The sequence shown here is derived from an EMBL/GenBank/DDBJ whole genome shotgun (WGS) entry which is preliminary data.</text>
</comment>
<dbReference type="CDD" id="cd04450">
    <property type="entry name" value="DEP_RGS7-like"/>
    <property type="match status" value="1"/>
</dbReference>
<dbReference type="PRINTS" id="PR01301">
    <property type="entry name" value="RGSPROTEIN"/>
</dbReference>
<dbReference type="GO" id="GO:0009968">
    <property type="term" value="P:negative regulation of signal transduction"/>
    <property type="evidence" value="ECO:0007669"/>
    <property type="project" value="UniProtKB-KW"/>
</dbReference>
<dbReference type="GO" id="GO:0035556">
    <property type="term" value="P:intracellular signal transduction"/>
    <property type="evidence" value="ECO:0007669"/>
    <property type="project" value="InterPro"/>
</dbReference>
<dbReference type="Proteomes" id="UP000244073">
    <property type="component" value="Unassembled WGS sequence"/>
</dbReference>
<dbReference type="InterPro" id="IPR036388">
    <property type="entry name" value="WH-like_DNA-bd_sf"/>
</dbReference>
<dbReference type="Gene3D" id="1.10.167.10">
    <property type="entry name" value="Regulator of G-protein Signalling 4, domain 2"/>
    <property type="match status" value="1"/>
</dbReference>
<dbReference type="InterPro" id="IPR044926">
    <property type="entry name" value="RGS_subdomain_2"/>
</dbReference>
<name>A0A2T5LSW9_9EURO</name>
<dbReference type="OrthoDB" id="196547at2759"/>
<evidence type="ECO:0000259" key="3">
    <source>
        <dbReference type="PROSITE" id="PS50132"/>
    </source>
</evidence>
<dbReference type="VEuPathDB" id="FungiDB:P175DRAFT_0482658"/>
<organism evidence="5 6">
    <name type="scientific">Aspergillus ochraceoroseus IBT 24754</name>
    <dbReference type="NCBI Taxonomy" id="1392256"/>
    <lineage>
        <taxon>Eukaryota</taxon>
        <taxon>Fungi</taxon>
        <taxon>Dikarya</taxon>
        <taxon>Ascomycota</taxon>
        <taxon>Pezizomycotina</taxon>
        <taxon>Eurotiomycetes</taxon>
        <taxon>Eurotiomycetidae</taxon>
        <taxon>Eurotiales</taxon>
        <taxon>Aspergillaceae</taxon>
        <taxon>Aspergillus</taxon>
        <taxon>Aspergillus subgen. Nidulantes</taxon>
    </lineage>
</organism>
<keyword evidence="1" id="KW-0734">Signal transduction inhibitor</keyword>
<evidence type="ECO:0000256" key="2">
    <source>
        <dbReference type="SAM" id="MobiDB-lite"/>
    </source>
</evidence>